<dbReference type="PANTHER" id="PTHR31826">
    <property type="entry name" value="NICALIN"/>
    <property type="match status" value="1"/>
</dbReference>
<keyword evidence="8" id="KW-0325">Glycoprotein</keyword>
<reference evidence="9 10" key="1">
    <citation type="journal article" date="2019" name="Genome Biol. Evol.">
        <title>Insights into the evolution of the New World diploid cottons (Gossypium, subgenus Houzingenia) based on genome sequencing.</title>
        <authorList>
            <person name="Grover C.E."/>
            <person name="Arick M.A. 2nd"/>
            <person name="Thrash A."/>
            <person name="Conover J.L."/>
            <person name="Sanders W.S."/>
            <person name="Peterson D.G."/>
            <person name="Frelichowski J.E."/>
            <person name="Scheffler J.A."/>
            <person name="Scheffler B.E."/>
            <person name="Wendel J.F."/>
        </authorList>
    </citation>
    <scope>NUCLEOTIDE SEQUENCE [LARGE SCALE GENOMIC DNA]</scope>
    <source>
        <strain evidence="9">0</strain>
        <tissue evidence="9">Leaf</tissue>
    </source>
</reference>
<gene>
    <name evidence="9" type="ORF">Gohar_010793</name>
</gene>
<dbReference type="OrthoDB" id="1938054at2759"/>
<organism evidence="9 10">
    <name type="scientific">Gossypium harknessii</name>
    <dbReference type="NCBI Taxonomy" id="34285"/>
    <lineage>
        <taxon>Eukaryota</taxon>
        <taxon>Viridiplantae</taxon>
        <taxon>Streptophyta</taxon>
        <taxon>Embryophyta</taxon>
        <taxon>Tracheophyta</taxon>
        <taxon>Spermatophyta</taxon>
        <taxon>Magnoliopsida</taxon>
        <taxon>eudicotyledons</taxon>
        <taxon>Gunneridae</taxon>
        <taxon>Pentapetalae</taxon>
        <taxon>rosids</taxon>
        <taxon>malvids</taxon>
        <taxon>Malvales</taxon>
        <taxon>Malvaceae</taxon>
        <taxon>Malvoideae</taxon>
        <taxon>Gossypium</taxon>
    </lineage>
</organism>
<comment type="similarity">
    <text evidence="2">Belongs to the nicastrin family.</text>
</comment>
<evidence type="ECO:0000313" key="10">
    <source>
        <dbReference type="Proteomes" id="UP000593560"/>
    </source>
</evidence>
<keyword evidence="6" id="KW-1133">Transmembrane helix</keyword>
<comment type="subcellular location">
    <subcellularLocation>
        <location evidence="1">Endoplasmic reticulum membrane</location>
        <topology evidence="1">Single-pass membrane protein</topology>
    </subcellularLocation>
</comment>
<keyword evidence="7" id="KW-0472">Membrane</keyword>
<dbReference type="PROSITE" id="PS51257">
    <property type="entry name" value="PROKAR_LIPOPROTEIN"/>
    <property type="match status" value="1"/>
</dbReference>
<dbReference type="GO" id="GO:0005789">
    <property type="term" value="C:endoplasmic reticulum membrane"/>
    <property type="evidence" value="ECO:0007669"/>
    <property type="project" value="UniProtKB-SubCell"/>
</dbReference>
<feature type="non-terminal residue" evidence="9">
    <location>
        <position position="1"/>
    </location>
</feature>
<evidence type="ECO:0000256" key="1">
    <source>
        <dbReference type="ARBA" id="ARBA00004389"/>
    </source>
</evidence>
<name>A0A7J9GRZ2_9ROSI</name>
<evidence type="ECO:0000256" key="7">
    <source>
        <dbReference type="ARBA" id="ARBA00023136"/>
    </source>
</evidence>
<keyword evidence="5" id="KW-0256">Endoplasmic reticulum</keyword>
<evidence type="ECO:0008006" key="11">
    <source>
        <dbReference type="Google" id="ProtNLM"/>
    </source>
</evidence>
<proteinExistence type="inferred from homology"/>
<keyword evidence="10" id="KW-1185">Reference proteome</keyword>
<evidence type="ECO:0000256" key="5">
    <source>
        <dbReference type="ARBA" id="ARBA00022824"/>
    </source>
</evidence>
<keyword evidence="4" id="KW-0732">Signal</keyword>
<evidence type="ECO:0000313" key="9">
    <source>
        <dbReference type="EMBL" id="MBA0800357.1"/>
    </source>
</evidence>
<evidence type="ECO:0000256" key="2">
    <source>
        <dbReference type="ARBA" id="ARBA00007717"/>
    </source>
</evidence>
<sequence>MANSKKPGGLREMLESMYSVIALLFILVACVELCDAAAAVDVYRLIQYDMSGSPFGSRFAALNHHAASLHFPPGVDLSRTVLIIPLRELNITFVREYINQKKPLGGLLVLLPEVLSFKTGGNKQVHEKEKMKNLLAELERLLVHSNIPYPVYFAFENDEIDTVLADIKKNDLMGQPATATTGGSVDSFCYRFKNWVLLFLKACPVMCSVCFLMSGFHDTFTLTGKAHASDLPVISLGRYKFVIPTAEPKKVASPTMTNIQ</sequence>
<evidence type="ECO:0000256" key="8">
    <source>
        <dbReference type="ARBA" id="ARBA00023180"/>
    </source>
</evidence>
<evidence type="ECO:0000256" key="6">
    <source>
        <dbReference type="ARBA" id="ARBA00022989"/>
    </source>
</evidence>
<dbReference type="Proteomes" id="UP000593560">
    <property type="component" value="Unassembled WGS sequence"/>
</dbReference>
<protein>
    <recommendedName>
        <fullName evidence="11">Nicalin</fullName>
    </recommendedName>
</protein>
<keyword evidence="3" id="KW-0812">Transmembrane</keyword>
<evidence type="ECO:0000256" key="4">
    <source>
        <dbReference type="ARBA" id="ARBA00022729"/>
    </source>
</evidence>
<dbReference type="InterPro" id="IPR016574">
    <property type="entry name" value="Nicalin"/>
</dbReference>
<dbReference type="GO" id="GO:0009966">
    <property type="term" value="P:regulation of signal transduction"/>
    <property type="evidence" value="ECO:0007669"/>
    <property type="project" value="InterPro"/>
</dbReference>
<comment type="caution">
    <text evidence="9">The sequence shown here is derived from an EMBL/GenBank/DDBJ whole genome shotgun (WGS) entry which is preliminary data.</text>
</comment>
<accession>A0A7J9GRZ2</accession>
<dbReference type="EMBL" id="JABFAD010000006">
    <property type="protein sequence ID" value="MBA0800357.1"/>
    <property type="molecule type" value="Genomic_DNA"/>
</dbReference>
<dbReference type="AlphaFoldDB" id="A0A7J9GRZ2"/>
<evidence type="ECO:0000256" key="3">
    <source>
        <dbReference type="ARBA" id="ARBA00022692"/>
    </source>
</evidence>